<feature type="domain" description="FecR protein" evidence="2">
    <location>
        <begin position="165"/>
        <end position="260"/>
    </location>
</feature>
<dbReference type="InterPro" id="IPR032508">
    <property type="entry name" value="FecR_C"/>
</dbReference>
<dbReference type="Proteomes" id="UP000286063">
    <property type="component" value="Unassembled WGS sequence"/>
</dbReference>
<dbReference type="RefSeq" id="WP_117774584.1">
    <property type="nucleotide sequence ID" value="NZ_CAUGOG010000013.1"/>
</dbReference>
<dbReference type="SUPFAM" id="SSF158639">
    <property type="entry name" value="ENT-like"/>
    <property type="match status" value="1"/>
</dbReference>
<sequence>MMKELHKLITKDIFDCLSEEDAGRLRELRAELHIDDEAYRQMKKMITSREVHDRIMEVRKKPSRMIKMMRYAAILILPVAIAAYIFISQGNVIKPEIVVQNQVEEKLPVPVRKQAMLVLEDGSILQLQRVEGKKEVTSNAITNGNELVYSKKDSSENNVVVEYNTVVVPNGGEYHVMLADGTKVWFNEETQLRFPVDFVGDSREVFLSKGEIYLEVARDEKHPFIVHTENGDIQVLGTEFNVKCLPDKKVATTLVKGSVQVKRKDAEVVLKPNQHAVVGNVMNVITVTEVDVEEIICWKDNMFFFRDVELEKILDQLAEWYGFTVFYENADVKQEKFFVRVDKYAEVGKILDVISDVGNAKFKISGKVVTVYK</sequence>
<dbReference type="PANTHER" id="PTHR30273:SF2">
    <property type="entry name" value="PROTEIN FECR"/>
    <property type="match status" value="1"/>
</dbReference>
<dbReference type="InterPro" id="IPR012373">
    <property type="entry name" value="Ferrdict_sens_TM"/>
</dbReference>
<dbReference type="OrthoDB" id="1099576at2"/>
<comment type="caution">
    <text evidence="4">The sequence shown here is derived from an EMBL/GenBank/DDBJ whole genome shotgun (WGS) entry which is preliminary data.</text>
</comment>
<keyword evidence="1" id="KW-1133">Transmembrane helix</keyword>
<dbReference type="AlphaFoldDB" id="A0A413IUK3"/>
<dbReference type="GO" id="GO:0016989">
    <property type="term" value="F:sigma factor antagonist activity"/>
    <property type="evidence" value="ECO:0007669"/>
    <property type="project" value="TreeGrafter"/>
</dbReference>
<name>A0A413IUK3_9BACT</name>
<protein>
    <submittedName>
        <fullName evidence="4">FecR family protein</fullName>
    </submittedName>
</protein>
<evidence type="ECO:0000259" key="2">
    <source>
        <dbReference type="Pfam" id="PF04773"/>
    </source>
</evidence>
<organism evidence="4 5">
    <name type="scientific">Butyricimonas virosa</name>
    <dbReference type="NCBI Taxonomy" id="544645"/>
    <lineage>
        <taxon>Bacteria</taxon>
        <taxon>Pseudomonadati</taxon>
        <taxon>Bacteroidota</taxon>
        <taxon>Bacteroidia</taxon>
        <taxon>Bacteroidales</taxon>
        <taxon>Odoribacteraceae</taxon>
        <taxon>Butyricimonas</taxon>
    </lineage>
</organism>
<dbReference type="Pfam" id="PF04773">
    <property type="entry name" value="FecR"/>
    <property type="match status" value="1"/>
</dbReference>
<keyword evidence="1" id="KW-0812">Transmembrane</keyword>
<gene>
    <name evidence="4" type="ORF">DXA50_01475</name>
</gene>
<reference evidence="4 5" key="1">
    <citation type="submission" date="2018-08" db="EMBL/GenBank/DDBJ databases">
        <title>A genome reference for cultivated species of the human gut microbiota.</title>
        <authorList>
            <person name="Zou Y."/>
            <person name="Xue W."/>
            <person name="Luo G."/>
        </authorList>
    </citation>
    <scope>NUCLEOTIDE SEQUENCE [LARGE SCALE GENOMIC DNA]</scope>
    <source>
        <strain evidence="4 5">OF02-7</strain>
    </source>
</reference>
<proteinExistence type="predicted"/>
<dbReference type="Pfam" id="PF16344">
    <property type="entry name" value="FecR_C"/>
    <property type="match status" value="1"/>
</dbReference>
<dbReference type="EMBL" id="QSCR01000001">
    <property type="protein sequence ID" value="RGY21540.1"/>
    <property type="molecule type" value="Genomic_DNA"/>
</dbReference>
<evidence type="ECO:0000256" key="1">
    <source>
        <dbReference type="SAM" id="Phobius"/>
    </source>
</evidence>
<dbReference type="InterPro" id="IPR036142">
    <property type="entry name" value="ENT_dom-like_sf"/>
</dbReference>
<feature type="transmembrane region" description="Helical" evidence="1">
    <location>
        <begin position="68"/>
        <end position="87"/>
    </location>
</feature>
<accession>A0A413IUK3</accession>
<evidence type="ECO:0000313" key="4">
    <source>
        <dbReference type="EMBL" id="RGY21540.1"/>
    </source>
</evidence>
<dbReference type="Gene3D" id="2.60.120.1440">
    <property type="match status" value="1"/>
</dbReference>
<feature type="domain" description="Protein FecR C-terminal" evidence="3">
    <location>
        <begin position="303"/>
        <end position="371"/>
    </location>
</feature>
<evidence type="ECO:0000259" key="3">
    <source>
        <dbReference type="Pfam" id="PF16344"/>
    </source>
</evidence>
<evidence type="ECO:0000313" key="5">
    <source>
        <dbReference type="Proteomes" id="UP000286063"/>
    </source>
</evidence>
<dbReference type="InterPro" id="IPR006860">
    <property type="entry name" value="FecR"/>
</dbReference>
<keyword evidence="1" id="KW-0472">Membrane</keyword>
<dbReference type="PIRSF" id="PIRSF018266">
    <property type="entry name" value="FecR"/>
    <property type="match status" value="1"/>
</dbReference>
<dbReference type="PANTHER" id="PTHR30273">
    <property type="entry name" value="PERIPLASMIC SIGNAL SENSOR AND SIGMA FACTOR ACTIVATOR FECR-RELATED"/>
    <property type="match status" value="1"/>
</dbReference>
<dbReference type="Gene3D" id="3.55.50.30">
    <property type="match status" value="1"/>
</dbReference>